<reference evidence="1" key="1">
    <citation type="journal article" date="2015" name="Nature">
        <title>Complex archaea that bridge the gap between prokaryotes and eukaryotes.</title>
        <authorList>
            <person name="Spang A."/>
            <person name="Saw J.H."/>
            <person name="Jorgensen S.L."/>
            <person name="Zaremba-Niedzwiedzka K."/>
            <person name="Martijn J."/>
            <person name="Lind A.E."/>
            <person name="van Eijk R."/>
            <person name="Schleper C."/>
            <person name="Guy L."/>
            <person name="Ettema T.J."/>
        </authorList>
    </citation>
    <scope>NUCLEOTIDE SEQUENCE</scope>
</reference>
<organism evidence="1">
    <name type="scientific">marine sediment metagenome</name>
    <dbReference type="NCBI Taxonomy" id="412755"/>
    <lineage>
        <taxon>unclassified sequences</taxon>
        <taxon>metagenomes</taxon>
        <taxon>ecological metagenomes</taxon>
    </lineage>
</organism>
<dbReference type="EMBL" id="LAZR01026083">
    <property type="protein sequence ID" value="KKL69850.1"/>
    <property type="molecule type" value="Genomic_DNA"/>
</dbReference>
<gene>
    <name evidence="1" type="ORF">LCGC14_2110760</name>
</gene>
<evidence type="ECO:0000313" key="1">
    <source>
        <dbReference type="EMBL" id="KKL69850.1"/>
    </source>
</evidence>
<sequence length="87" mass="8855">TSGVFEFDCDGAAYELGNFVAPGQAFTEEVEDGLCNQQIAPVAEPQCAIARINKHAPSGATSVLIGICSTVMSGGVDGTTTYAKSPA</sequence>
<feature type="non-terminal residue" evidence="1">
    <location>
        <position position="1"/>
    </location>
</feature>
<protein>
    <submittedName>
        <fullName evidence="1">Uncharacterized protein</fullName>
    </submittedName>
</protein>
<accession>A0A0F9GKB6</accession>
<dbReference type="AlphaFoldDB" id="A0A0F9GKB6"/>
<name>A0A0F9GKB6_9ZZZZ</name>
<comment type="caution">
    <text evidence="1">The sequence shown here is derived from an EMBL/GenBank/DDBJ whole genome shotgun (WGS) entry which is preliminary data.</text>
</comment>
<proteinExistence type="predicted"/>